<dbReference type="EMBL" id="JAMTCP010000032">
    <property type="protein sequence ID" value="MCP2260823.1"/>
    <property type="molecule type" value="Genomic_DNA"/>
</dbReference>
<name>A0ABT1HZ70_STRSD</name>
<protein>
    <submittedName>
        <fullName evidence="2">SnoaL-like domain-containing protein</fullName>
    </submittedName>
</protein>
<organism evidence="2 3">
    <name type="scientific">Streptoalloteichus tenebrarius (strain ATCC 17920 / DSM 40477 / JCM 4838 / CBS 697.72 / NBRC 16177 / NCIMB 11028 / NRRL B-12390 / A12253. 1 / ISP 5477)</name>
    <name type="common">Streptomyces tenebrarius</name>
    <dbReference type="NCBI Taxonomy" id="1933"/>
    <lineage>
        <taxon>Bacteria</taxon>
        <taxon>Bacillati</taxon>
        <taxon>Actinomycetota</taxon>
        <taxon>Actinomycetes</taxon>
        <taxon>Pseudonocardiales</taxon>
        <taxon>Pseudonocardiaceae</taxon>
        <taxon>Streptoalloteichus</taxon>
    </lineage>
</organism>
<dbReference type="InterPro" id="IPR037401">
    <property type="entry name" value="SnoaL-like"/>
</dbReference>
<sequence>MLLPPAVERFFTASRLTDVDAWADAFAPDAAFHHPVGAPPVRGRAAVRKLIADAVAGFGRFDGLTPVEAHQTGDHVAVVWRGNGASPTGAAVSWSGVTTFSLGPGGLVREAVVYGDLERVGRQLAGEDA</sequence>
<evidence type="ECO:0000259" key="1">
    <source>
        <dbReference type="Pfam" id="PF12680"/>
    </source>
</evidence>
<dbReference type="SUPFAM" id="SSF54427">
    <property type="entry name" value="NTF2-like"/>
    <property type="match status" value="1"/>
</dbReference>
<dbReference type="RefSeq" id="WP_253671670.1">
    <property type="nucleotide sequence ID" value="NZ_JAMTCP010000032.1"/>
</dbReference>
<dbReference type="InterPro" id="IPR032710">
    <property type="entry name" value="NTF2-like_dom_sf"/>
</dbReference>
<feature type="domain" description="SnoaL-like" evidence="1">
    <location>
        <begin position="7"/>
        <end position="109"/>
    </location>
</feature>
<gene>
    <name evidence="2" type="ORF">LX15_004543</name>
</gene>
<comment type="caution">
    <text evidence="2">The sequence shown here is derived from an EMBL/GenBank/DDBJ whole genome shotgun (WGS) entry which is preliminary data.</text>
</comment>
<dbReference type="Gene3D" id="3.10.450.50">
    <property type="match status" value="1"/>
</dbReference>
<proteinExistence type="predicted"/>
<dbReference type="Proteomes" id="UP001205311">
    <property type="component" value="Unassembled WGS sequence"/>
</dbReference>
<dbReference type="Pfam" id="PF12680">
    <property type="entry name" value="SnoaL_2"/>
    <property type="match status" value="1"/>
</dbReference>
<evidence type="ECO:0000313" key="2">
    <source>
        <dbReference type="EMBL" id="MCP2260823.1"/>
    </source>
</evidence>
<evidence type="ECO:0000313" key="3">
    <source>
        <dbReference type="Proteomes" id="UP001205311"/>
    </source>
</evidence>
<reference evidence="2 3" key="1">
    <citation type="submission" date="2022-06" db="EMBL/GenBank/DDBJ databases">
        <title>Genomic Encyclopedia of Archaeal and Bacterial Type Strains, Phase II (KMG-II): from individual species to whole genera.</title>
        <authorList>
            <person name="Goeker M."/>
        </authorList>
    </citation>
    <scope>NUCLEOTIDE SEQUENCE [LARGE SCALE GENOMIC DNA]</scope>
    <source>
        <strain evidence="2 3">DSM 40477</strain>
    </source>
</reference>
<accession>A0ABT1HZ70</accession>
<keyword evidence="3" id="KW-1185">Reference proteome</keyword>